<dbReference type="EMBL" id="RXOF01000020">
    <property type="protein sequence ID" value="RTQ45422.1"/>
    <property type="molecule type" value="Genomic_DNA"/>
</dbReference>
<gene>
    <name evidence="10 13" type="primary">murG</name>
    <name evidence="13" type="ORF">EJV47_25115</name>
</gene>
<evidence type="ECO:0000256" key="8">
    <source>
        <dbReference type="ARBA" id="ARBA00023306"/>
    </source>
</evidence>
<comment type="pathway">
    <text evidence="10">Cell wall biogenesis; peptidoglycan biosynthesis.</text>
</comment>
<dbReference type="InterPro" id="IPR004276">
    <property type="entry name" value="GlycoTrans_28_N"/>
</dbReference>
<dbReference type="GO" id="GO:0051991">
    <property type="term" value="F:UDP-N-acetyl-D-glucosamine:N-acetylmuramoyl-L-alanyl-D-glutamyl-meso-2,6-diaminopimelyl-D-alanyl-D-alanine-diphosphoundecaprenol 4-beta-N-acetylglucosaminlytransferase activity"/>
    <property type="evidence" value="ECO:0007669"/>
    <property type="project" value="RHEA"/>
</dbReference>
<dbReference type="Pfam" id="PF03033">
    <property type="entry name" value="Glyco_transf_28"/>
    <property type="match status" value="1"/>
</dbReference>
<name>A0A431TVP8_9BACT</name>
<keyword evidence="2 10" id="KW-0132">Cell division</keyword>
<protein>
    <recommendedName>
        <fullName evidence="10">UDP-N-acetylglucosamine--N-acetylmuramyl-(pentapeptide) pyrophosphoryl-undecaprenol N-acetylglucosamine transferase</fullName>
        <ecNumber evidence="10">2.4.1.227</ecNumber>
    </recommendedName>
    <alternativeName>
        <fullName evidence="10">Undecaprenyl-PP-MurNAc-pentapeptide-UDPGlcNAc GlcNAc transferase</fullName>
    </alternativeName>
</protein>
<dbReference type="GO" id="GO:0071555">
    <property type="term" value="P:cell wall organization"/>
    <property type="evidence" value="ECO:0007669"/>
    <property type="project" value="UniProtKB-KW"/>
</dbReference>
<evidence type="ECO:0000256" key="3">
    <source>
        <dbReference type="ARBA" id="ARBA00022676"/>
    </source>
</evidence>
<dbReference type="AlphaFoldDB" id="A0A431TVP8"/>
<keyword evidence="9 10" id="KW-0961">Cell wall biogenesis/degradation</keyword>
<keyword evidence="4 10" id="KW-0808">Transferase</keyword>
<evidence type="ECO:0000259" key="11">
    <source>
        <dbReference type="Pfam" id="PF03033"/>
    </source>
</evidence>
<dbReference type="GO" id="GO:0051301">
    <property type="term" value="P:cell division"/>
    <property type="evidence" value="ECO:0007669"/>
    <property type="project" value="UniProtKB-KW"/>
</dbReference>
<dbReference type="GO" id="GO:0008360">
    <property type="term" value="P:regulation of cell shape"/>
    <property type="evidence" value="ECO:0007669"/>
    <property type="project" value="UniProtKB-KW"/>
</dbReference>
<dbReference type="Gene3D" id="3.40.50.2000">
    <property type="entry name" value="Glycogen Phosphorylase B"/>
    <property type="match status" value="2"/>
</dbReference>
<dbReference type="PANTHER" id="PTHR21015">
    <property type="entry name" value="UDP-N-ACETYLGLUCOSAMINE--N-ACETYLMURAMYL-(PENTAPEPTIDE) PYROPHOSPHORYL-UNDECAPRENOL N-ACETYLGLUCOSAMINE TRANSFERASE 1"/>
    <property type="match status" value="1"/>
</dbReference>
<dbReference type="InterPro" id="IPR006009">
    <property type="entry name" value="GlcNAc_MurG"/>
</dbReference>
<dbReference type="Pfam" id="PF04101">
    <property type="entry name" value="Glyco_tran_28_C"/>
    <property type="match status" value="1"/>
</dbReference>
<keyword evidence="7 10" id="KW-0472">Membrane</keyword>
<dbReference type="GO" id="GO:0005886">
    <property type="term" value="C:plasma membrane"/>
    <property type="evidence" value="ECO:0007669"/>
    <property type="project" value="UniProtKB-SubCell"/>
</dbReference>
<keyword evidence="1 10" id="KW-1003">Cell membrane</keyword>
<dbReference type="NCBIfam" id="TIGR01133">
    <property type="entry name" value="murG"/>
    <property type="match status" value="1"/>
</dbReference>
<evidence type="ECO:0000313" key="13">
    <source>
        <dbReference type="EMBL" id="RTQ45422.1"/>
    </source>
</evidence>
<dbReference type="CDD" id="cd03785">
    <property type="entry name" value="GT28_MurG"/>
    <property type="match status" value="1"/>
</dbReference>
<evidence type="ECO:0000256" key="4">
    <source>
        <dbReference type="ARBA" id="ARBA00022679"/>
    </source>
</evidence>
<feature type="domain" description="Glycosyl transferase family 28 C-terminal" evidence="12">
    <location>
        <begin position="203"/>
        <end position="354"/>
    </location>
</feature>
<dbReference type="PANTHER" id="PTHR21015:SF22">
    <property type="entry name" value="GLYCOSYLTRANSFERASE"/>
    <property type="match status" value="1"/>
</dbReference>
<evidence type="ECO:0000256" key="9">
    <source>
        <dbReference type="ARBA" id="ARBA00023316"/>
    </source>
</evidence>
<keyword evidence="14" id="KW-1185">Reference proteome</keyword>
<dbReference type="UniPathway" id="UPA00219"/>
<evidence type="ECO:0000259" key="12">
    <source>
        <dbReference type="Pfam" id="PF04101"/>
    </source>
</evidence>
<evidence type="ECO:0000256" key="10">
    <source>
        <dbReference type="HAMAP-Rule" id="MF_00033"/>
    </source>
</evidence>
<dbReference type="GO" id="GO:0009252">
    <property type="term" value="P:peptidoglycan biosynthetic process"/>
    <property type="evidence" value="ECO:0007669"/>
    <property type="project" value="UniProtKB-UniRule"/>
</dbReference>
<comment type="caution">
    <text evidence="13">The sequence shown here is derived from an EMBL/GenBank/DDBJ whole genome shotgun (WGS) entry which is preliminary data.</text>
</comment>
<evidence type="ECO:0000313" key="14">
    <source>
        <dbReference type="Proteomes" id="UP000282184"/>
    </source>
</evidence>
<keyword evidence="8 10" id="KW-0131">Cell cycle</keyword>
<feature type="binding site" evidence="10">
    <location>
        <position position="210"/>
    </location>
    <ligand>
        <name>UDP-N-acetyl-alpha-D-glucosamine</name>
        <dbReference type="ChEBI" id="CHEBI:57705"/>
    </ligand>
</feature>
<sequence length="383" mass="41235">MPESALHIEPNPNASCRVIISGGGTGGHIFPAVAIANELKRRRPDADILFVGANGRMEMTRVPEAGYRIVGLNISGLQRRLTPENLLFPLKVFQSVRKAGKLVEQFRPDAVVGVGGYASAPVLLAATSRAVPALIQEQNSYAGLVNKLLARRVDKICVAYEGMEQFFPQERLVLTGNPVRSEIAGGSREEALRFFGLDPAKPVLLVIGGSLGARTLNQATAAALPRLQEAGVQLLWQTGKLYFPTAEQQAADYKAAGLHALEFIKRMDLAYAAADVVISRAGALSVSELCLTAKPCVLVPSPNVAEDHQTKNARALSTRNAALLVTDAEAPAQLYDVALDLLRDPARQAELRRNIQPLARPAATSTIVDELEALIDRRKSRNS</sequence>
<keyword evidence="5 10" id="KW-0133">Cell shape</keyword>
<keyword evidence="6 10" id="KW-0573">Peptidoglycan synthesis</keyword>
<comment type="catalytic activity">
    <reaction evidence="10">
        <text>di-trans,octa-cis-undecaprenyl diphospho-N-acetyl-alpha-D-muramoyl-L-alanyl-D-glutamyl-meso-2,6-diaminopimeloyl-D-alanyl-D-alanine + UDP-N-acetyl-alpha-D-glucosamine = di-trans,octa-cis-undecaprenyl diphospho-[N-acetyl-alpha-D-glucosaminyl-(1-&gt;4)]-N-acetyl-alpha-D-muramoyl-L-alanyl-D-glutamyl-meso-2,6-diaminopimeloyl-D-alanyl-D-alanine + UDP + H(+)</text>
        <dbReference type="Rhea" id="RHEA:31227"/>
        <dbReference type="ChEBI" id="CHEBI:15378"/>
        <dbReference type="ChEBI" id="CHEBI:57705"/>
        <dbReference type="ChEBI" id="CHEBI:58223"/>
        <dbReference type="ChEBI" id="CHEBI:61387"/>
        <dbReference type="ChEBI" id="CHEBI:61388"/>
        <dbReference type="EC" id="2.4.1.227"/>
    </reaction>
</comment>
<dbReference type="InterPro" id="IPR007235">
    <property type="entry name" value="Glyco_trans_28_C"/>
</dbReference>
<dbReference type="RefSeq" id="WP_126695974.1">
    <property type="nucleotide sequence ID" value="NZ_RXOF01000020.1"/>
</dbReference>
<dbReference type="EC" id="2.4.1.227" evidence="10"/>
<dbReference type="GO" id="GO:0005975">
    <property type="term" value="P:carbohydrate metabolic process"/>
    <property type="evidence" value="ECO:0007669"/>
    <property type="project" value="InterPro"/>
</dbReference>
<evidence type="ECO:0000256" key="7">
    <source>
        <dbReference type="ARBA" id="ARBA00023136"/>
    </source>
</evidence>
<dbReference type="HAMAP" id="MF_00033">
    <property type="entry name" value="MurG"/>
    <property type="match status" value="1"/>
</dbReference>
<feature type="binding site" evidence="10">
    <location>
        <begin position="283"/>
        <end position="288"/>
    </location>
    <ligand>
        <name>UDP-N-acetyl-alpha-D-glucosamine</name>
        <dbReference type="ChEBI" id="CHEBI:57705"/>
    </ligand>
</feature>
<feature type="binding site" evidence="10">
    <location>
        <position position="139"/>
    </location>
    <ligand>
        <name>UDP-N-acetyl-alpha-D-glucosamine</name>
        <dbReference type="ChEBI" id="CHEBI:57705"/>
    </ligand>
</feature>
<feature type="binding site" evidence="10">
    <location>
        <position position="264"/>
    </location>
    <ligand>
        <name>UDP-N-acetyl-alpha-D-glucosamine</name>
        <dbReference type="ChEBI" id="CHEBI:57705"/>
    </ligand>
</feature>
<comment type="subcellular location">
    <subcellularLocation>
        <location evidence="10">Cell membrane</location>
        <topology evidence="10">Peripheral membrane protein</topology>
        <orientation evidence="10">Cytoplasmic side</orientation>
    </subcellularLocation>
</comment>
<proteinExistence type="inferred from homology"/>
<dbReference type="OrthoDB" id="9808936at2"/>
<comment type="similarity">
    <text evidence="10">Belongs to the glycosyltransferase 28 family. MurG subfamily.</text>
</comment>
<evidence type="ECO:0000256" key="5">
    <source>
        <dbReference type="ARBA" id="ARBA00022960"/>
    </source>
</evidence>
<keyword evidence="3 10" id="KW-0328">Glycosyltransferase</keyword>
<reference evidence="13 14" key="1">
    <citation type="submission" date="2018-12" db="EMBL/GenBank/DDBJ databases">
        <title>Hymenobacter gummosus sp. nov., isolated from a spring.</title>
        <authorList>
            <person name="Nie L."/>
        </authorList>
    </citation>
    <scope>NUCLEOTIDE SEQUENCE [LARGE SCALE GENOMIC DNA]</scope>
    <source>
        <strain evidence="13 14">KCTC 52166</strain>
    </source>
</reference>
<evidence type="ECO:0000256" key="6">
    <source>
        <dbReference type="ARBA" id="ARBA00022984"/>
    </source>
</evidence>
<organism evidence="13 14">
    <name type="scientific">Hymenobacter gummosus</name>
    <dbReference type="NCBI Taxonomy" id="1776032"/>
    <lineage>
        <taxon>Bacteria</taxon>
        <taxon>Pseudomonadati</taxon>
        <taxon>Bacteroidota</taxon>
        <taxon>Cytophagia</taxon>
        <taxon>Cytophagales</taxon>
        <taxon>Hymenobacteraceae</taxon>
        <taxon>Hymenobacter</taxon>
    </lineage>
</organism>
<dbReference type="Proteomes" id="UP000282184">
    <property type="component" value="Unassembled WGS sequence"/>
</dbReference>
<accession>A0A431TVP8</accession>
<evidence type="ECO:0000256" key="2">
    <source>
        <dbReference type="ARBA" id="ARBA00022618"/>
    </source>
</evidence>
<feature type="domain" description="Glycosyltransferase family 28 N-terminal" evidence="11">
    <location>
        <begin position="18"/>
        <end position="157"/>
    </location>
</feature>
<dbReference type="SUPFAM" id="SSF53756">
    <property type="entry name" value="UDP-Glycosyltransferase/glycogen phosphorylase"/>
    <property type="match status" value="1"/>
</dbReference>
<feature type="binding site" evidence="10">
    <location>
        <position position="309"/>
    </location>
    <ligand>
        <name>UDP-N-acetyl-alpha-D-glucosamine</name>
        <dbReference type="ChEBI" id="CHEBI:57705"/>
    </ligand>
</feature>
<comment type="function">
    <text evidence="10">Cell wall formation. Catalyzes the transfer of a GlcNAc subunit on undecaprenyl-pyrophosphoryl-MurNAc-pentapeptide (lipid intermediate I) to form undecaprenyl-pyrophosphoryl-MurNAc-(pentapeptide)GlcNAc (lipid intermediate II).</text>
</comment>
<dbReference type="GO" id="GO:0050511">
    <property type="term" value="F:undecaprenyldiphospho-muramoylpentapeptide beta-N-acetylglucosaminyltransferase activity"/>
    <property type="evidence" value="ECO:0007669"/>
    <property type="project" value="UniProtKB-UniRule"/>
</dbReference>
<feature type="binding site" evidence="10">
    <location>
        <begin position="25"/>
        <end position="27"/>
    </location>
    <ligand>
        <name>UDP-N-acetyl-alpha-D-glucosamine</name>
        <dbReference type="ChEBI" id="CHEBI:57705"/>
    </ligand>
</feature>
<evidence type="ECO:0000256" key="1">
    <source>
        <dbReference type="ARBA" id="ARBA00022475"/>
    </source>
</evidence>
<feature type="binding site" evidence="10">
    <location>
        <position position="180"/>
    </location>
    <ligand>
        <name>UDP-N-acetyl-alpha-D-glucosamine</name>
        <dbReference type="ChEBI" id="CHEBI:57705"/>
    </ligand>
</feature>